<proteinExistence type="predicted"/>
<dbReference type="RefSeq" id="WP_106607607.1">
    <property type="nucleotide sequence ID" value="NZ_PYGJ01000003.1"/>
</dbReference>
<dbReference type="Gene3D" id="1.20.120.530">
    <property type="entry name" value="GntR ligand-binding domain-like"/>
    <property type="match status" value="1"/>
</dbReference>
<keyword evidence="2 5" id="KW-0238">DNA-binding</keyword>
<reference evidence="5 6" key="1">
    <citation type="submission" date="2018-03" db="EMBL/GenBank/DDBJ databases">
        <title>Genomic Encyclopedia of Archaeal and Bacterial Type Strains, Phase II (KMG-II): from individual species to whole genera.</title>
        <authorList>
            <person name="Goeker M."/>
        </authorList>
    </citation>
    <scope>NUCLEOTIDE SEQUENCE [LARGE SCALE GENOMIC DNA]</scope>
    <source>
        <strain evidence="5 6">DSM 100673</strain>
    </source>
</reference>
<keyword evidence="3" id="KW-0804">Transcription</keyword>
<dbReference type="SMART" id="SM00895">
    <property type="entry name" value="FCD"/>
    <property type="match status" value="1"/>
</dbReference>
<dbReference type="InterPro" id="IPR008920">
    <property type="entry name" value="TF_FadR/GntR_C"/>
</dbReference>
<dbReference type="PANTHER" id="PTHR43537">
    <property type="entry name" value="TRANSCRIPTIONAL REGULATOR, GNTR FAMILY"/>
    <property type="match status" value="1"/>
</dbReference>
<dbReference type="EMBL" id="PYGJ01000003">
    <property type="protein sequence ID" value="PSL20363.1"/>
    <property type="molecule type" value="Genomic_DNA"/>
</dbReference>
<dbReference type="Proteomes" id="UP000240418">
    <property type="component" value="Unassembled WGS sequence"/>
</dbReference>
<evidence type="ECO:0000256" key="1">
    <source>
        <dbReference type="ARBA" id="ARBA00023015"/>
    </source>
</evidence>
<organism evidence="5 6">
    <name type="scientific">Shimia abyssi</name>
    <dbReference type="NCBI Taxonomy" id="1662395"/>
    <lineage>
        <taxon>Bacteria</taxon>
        <taxon>Pseudomonadati</taxon>
        <taxon>Pseudomonadota</taxon>
        <taxon>Alphaproteobacteria</taxon>
        <taxon>Rhodobacterales</taxon>
        <taxon>Roseobacteraceae</taxon>
    </lineage>
</organism>
<evidence type="ECO:0000313" key="5">
    <source>
        <dbReference type="EMBL" id="PSL20363.1"/>
    </source>
</evidence>
<dbReference type="InterPro" id="IPR000524">
    <property type="entry name" value="Tscrpt_reg_HTH_GntR"/>
</dbReference>
<dbReference type="InterPro" id="IPR036390">
    <property type="entry name" value="WH_DNA-bd_sf"/>
</dbReference>
<dbReference type="SUPFAM" id="SSF48008">
    <property type="entry name" value="GntR ligand-binding domain-like"/>
    <property type="match status" value="1"/>
</dbReference>
<keyword evidence="6" id="KW-1185">Reference proteome</keyword>
<dbReference type="GO" id="GO:0003700">
    <property type="term" value="F:DNA-binding transcription factor activity"/>
    <property type="evidence" value="ECO:0007669"/>
    <property type="project" value="InterPro"/>
</dbReference>
<dbReference type="PANTHER" id="PTHR43537:SF49">
    <property type="entry name" value="TRANSCRIPTIONAL REGULATORY PROTEIN"/>
    <property type="match status" value="1"/>
</dbReference>
<dbReference type="CDD" id="cd07377">
    <property type="entry name" value="WHTH_GntR"/>
    <property type="match status" value="1"/>
</dbReference>
<protein>
    <submittedName>
        <fullName evidence="5">DNA-binding GntR family transcriptional regulator</fullName>
    </submittedName>
</protein>
<accession>A0A2P8FF64</accession>
<evidence type="ECO:0000256" key="3">
    <source>
        <dbReference type="ARBA" id="ARBA00023163"/>
    </source>
</evidence>
<evidence type="ECO:0000313" key="6">
    <source>
        <dbReference type="Proteomes" id="UP000240418"/>
    </source>
</evidence>
<dbReference type="SMART" id="SM00345">
    <property type="entry name" value="HTH_GNTR"/>
    <property type="match status" value="1"/>
</dbReference>
<feature type="domain" description="HTH gntR-type" evidence="4">
    <location>
        <begin position="9"/>
        <end position="76"/>
    </location>
</feature>
<dbReference type="InterPro" id="IPR036388">
    <property type="entry name" value="WH-like_DNA-bd_sf"/>
</dbReference>
<dbReference type="Pfam" id="PF07729">
    <property type="entry name" value="FCD"/>
    <property type="match status" value="1"/>
</dbReference>
<dbReference type="OrthoDB" id="9028214at2"/>
<dbReference type="SUPFAM" id="SSF46785">
    <property type="entry name" value="Winged helix' DNA-binding domain"/>
    <property type="match status" value="1"/>
</dbReference>
<name>A0A2P8FF64_9RHOB</name>
<dbReference type="GO" id="GO:0003677">
    <property type="term" value="F:DNA binding"/>
    <property type="evidence" value="ECO:0007669"/>
    <property type="project" value="UniProtKB-KW"/>
</dbReference>
<comment type="caution">
    <text evidence="5">The sequence shown here is derived from an EMBL/GenBank/DDBJ whole genome shotgun (WGS) entry which is preliminary data.</text>
</comment>
<keyword evidence="1" id="KW-0805">Transcription regulation</keyword>
<dbReference type="Pfam" id="PF00392">
    <property type="entry name" value="GntR"/>
    <property type="match status" value="1"/>
</dbReference>
<dbReference type="PROSITE" id="PS50949">
    <property type="entry name" value="HTH_GNTR"/>
    <property type="match status" value="1"/>
</dbReference>
<dbReference type="InterPro" id="IPR011711">
    <property type="entry name" value="GntR_C"/>
</dbReference>
<evidence type="ECO:0000259" key="4">
    <source>
        <dbReference type="PROSITE" id="PS50949"/>
    </source>
</evidence>
<dbReference type="AlphaFoldDB" id="A0A2P8FF64"/>
<evidence type="ECO:0000256" key="2">
    <source>
        <dbReference type="ARBA" id="ARBA00023125"/>
    </source>
</evidence>
<gene>
    <name evidence="5" type="ORF">CLV88_1034</name>
</gene>
<sequence length="225" mass="25345">MKHQTAKPLSNTQRAIHELRELIFSGDLPAGSDHLESELATRLNMSRTPIREAALTLEGQGLLELRPRKGVRILPVSVEDMVEIYDVLTELESLSARRAAERNLNSIALTPLAKSIEDMENALVSGALEDWANADDLFHQELVNLAGNSRIKSIVSMMNDQVRRARSITLFMRPLPLKSNEDHRQVFEAIKSGDGERASLIHKRHRQNAKKLIVGLLEKHRLNKI</sequence>
<dbReference type="Gene3D" id="1.10.10.10">
    <property type="entry name" value="Winged helix-like DNA-binding domain superfamily/Winged helix DNA-binding domain"/>
    <property type="match status" value="1"/>
</dbReference>